<sequence>MLNFMGFSLLIMNPVSYKGLFHTFLVLDFVLVCQLITLQPFVSASGNAAELFEKASQSIKGKHYTEALDDLNSAIEADPNLSEAYLSRASVLRELCRYEQSERSYKKFLELKPGHSVAEKELSQLLQAQSALETAQSLYESGNFTKSLEYIEKVVLVFSPACTKAKLLKARLLLADKEYEGAIAMSGFLLKEDENNLEALLLRGRGYYYLADHDVATRHYQKGLRLDPEHSELKKAYFGLKNLLKKSKSAEDNASKGKLRVAVEEFKSALAVDPDHRAHNVNLYLGLCKVLVRLGRGKDALNSCNEALNIDEELIDALVQRGEAKLLTEDWEGAVEDLKSAAQKSPQDMNIREVLMKAEKALKISKRKDYYKILAISKHASAADIKRAYKKLALQWHPDKNVDNREEAEAKFREIAAAYEVLSDEDKRTRYDRGEDLEESGMGGGGGGGFNPFGGGGQQFHFTFDGGFPGGGFPGGGGGYEFHF</sequence>
<dbReference type="InterPro" id="IPR019734">
    <property type="entry name" value="TPR_rpt"/>
</dbReference>
<feature type="repeat" description="TPR" evidence="6">
    <location>
        <begin position="197"/>
        <end position="230"/>
    </location>
</feature>
<comment type="subcellular location">
    <subcellularLocation>
        <location evidence="1">Endoplasmic reticulum lumen</location>
    </subcellularLocation>
</comment>
<feature type="repeat" description="TPR" evidence="6">
    <location>
        <begin position="82"/>
        <end position="115"/>
    </location>
</feature>
<name>A0A9D4XVX4_PEA</name>
<dbReference type="InterPro" id="IPR018253">
    <property type="entry name" value="DnaJ_domain_CS"/>
</dbReference>
<dbReference type="Pfam" id="PF13432">
    <property type="entry name" value="TPR_16"/>
    <property type="match status" value="1"/>
</dbReference>
<dbReference type="InterPro" id="IPR001623">
    <property type="entry name" value="DnaJ_domain"/>
</dbReference>
<dbReference type="FunFam" id="1.10.287.110:FF:000055">
    <property type="entry name" value="DnaJ subfamily C member 7"/>
    <property type="match status" value="1"/>
</dbReference>
<dbReference type="AlphaFoldDB" id="A0A9D4XVX4"/>
<comment type="caution">
    <text evidence="8">The sequence shown here is derived from an EMBL/GenBank/DDBJ whole genome shotgun (WGS) entry which is preliminary data.</text>
</comment>
<dbReference type="SMART" id="SM00028">
    <property type="entry name" value="TPR"/>
    <property type="match status" value="7"/>
</dbReference>
<dbReference type="Proteomes" id="UP001058974">
    <property type="component" value="Chromosome 3"/>
</dbReference>
<dbReference type="PROSITE" id="PS50005">
    <property type="entry name" value="TPR"/>
    <property type="match status" value="2"/>
</dbReference>
<dbReference type="Gramene" id="Psat03G0166800-T1">
    <property type="protein sequence ID" value="KAI5425925.1"/>
    <property type="gene ID" value="KIW84_031668"/>
</dbReference>
<dbReference type="Pfam" id="PF13181">
    <property type="entry name" value="TPR_8"/>
    <property type="match status" value="1"/>
</dbReference>
<dbReference type="Gene3D" id="1.10.287.110">
    <property type="entry name" value="DnaJ domain"/>
    <property type="match status" value="1"/>
</dbReference>
<keyword evidence="3" id="KW-0677">Repeat</keyword>
<organism evidence="8 9">
    <name type="scientific">Pisum sativum</name>
    <name type="common">Garden pea</name>
    <name type="synonym">Lathyrus oleraceus</name>
    <dbReference type="NCBI Taxonomy" id="3888"/>
    <lineage>
        <taxon>Eukaryota</taxon>
        <taxon>Viridiplantae</taxon>
        <taxon>Streptophyta</taxon>
        <taxon>Embryophyta</taxon>
        <taxon>Tracheophyta</taxon>
        <taxon>Spermatophyta</taxon>
        <taxon>Magnoliopsida</taxon>
        <taxon>eudicotyledons</taxon>
        <taxon>Gunneridae</taxon>
        <taxon>Pentapetalae</taxon>
        <taxon>rosids</taxon>
        <taxon>fabids</taxon>
        <taxon>Fabales</taxon>
        <taxon>Fabaceae</taxon>
        <taxon>Papilionoideae</taxon>
        <taxon>50 kb inversion clade</taxon>
        <taxon>NPAAA clade</taxon>
        <taxon>Hologalegina</taxon>
        <taxon>IRL clade</taxon>
        <taxon>Fabeae</taxon>
        <taxon>Lathyrus</taxon>
    </lineage>
</organism>
<evidence type="ECO:0000256" key="5">
    <source>
        <dbReference type="ARBA" id="ARBA00022824"/>
    </source>
</evidence>
<gene>
    <name evidence="8" type="ORF">KIW84_031668</name>
</gene>
<evidence type="ECO:0000313" key="8">
    <source>
        <dbReference type="EMBL" id="KAI5425925.1"/>
    </source>
</evidence>
<dbReference type="Pfam" id="PF00226">
    <property type="entry name" value="DnaJ"/>
    <property type="match status" value="1"/>
</dbReference>
<proteinExistence type="predicted"/>
<evidence type="ECO:0000313" key="9">
    <source>
        <dbReference type="Proteomes" id="UP001058974"/>
    </source>
</evidence>
<evidence type="ECO:0000256" key="3">
    <source>
        <dbReference type="ARBA" id="ARBA00022737"/>
    </source>
</evidence>
<evidence type="ECO:0000256" key="4">
    <source>
        <dbReference type="ARBA" id="ARBA00022803"/>
    </source>
</evidence>
<keyword evidence="5" id="KW-0256">Endoplasmic reticulum</keyword>
<dbReference type="InterPro" id="IPR036869">
    <property type="entry name" value="J_dom_sf"/>
</dbReference>
<dbReference type="Gramene" id="Psat3g044040.1">
    <property type="protein sequence ID" value="Psat3g044040.1.cds"/>
    <property type="gene ID" value="Psat3g044040"/>
</dbReference>
<evidence type="ECO:0000256" key="6">
    <source>
        <dbReference type="PROSITE-ProRule" id="PRU00339"/>
    </source>
</evidence>
<keyword evidence="4 6" id="KW-0802">TPR repeat</keyword>
<keyword evidence="2" id="KW-0732">Signal</keyword>
<evidence type="ECO:0000256" key="1">
    <source>
        <dbReference type="ARBA" id="ARBA00004319"/>
    </source>
</evidence>
<dbReference type="GO" id="GO:0005788">
    <property type="term" value="C:endoplasmic reticulum lumen"/>
    <property type="evidence" value="ECO:0007669"/>
    <property type="project" value="UniProtKB-SubCell"/>
</dbReference>
<reference evidence="8 9" key="1">
    <citation type="journal article" date="2022" name="Nat. Genet.">
        <title>Improved pea reference genome and pan-genome highlight genomic features and evolutionary characteristics.</title>
        <authorList>
            <person name="Yang T."/>
            <person name="Liu R."/>
            <person name="Luo Y."/>
            <person name="Hu S."/>
            <person name="Wang D."/>
            <person name="Wang C."/>
            <person name="Pandey M.K."/>
            <person name="Ge S."/>
            <person name="Xu Q."/>
            <person name="Li N."/>
            <person name="Li G."/>
            <person name="Huang Y."/>
            <person name="Saxena R.K."/>
            <person name="Ji Y."/>
            <person name="Li M."/>
            <person name="Yan X."/>
            <person name="He Y."/>
            <person name="Liu Y."/>
            <person name="Wang X."/>
            <person name="Xiang C."/>
            <person name="Varshney R.K."/>
            <person name="Ding H."/>
            <person name="Gao S."/>
            <person name="Zong X."/>
        </authorList>
    </citation>
    <scope>NUCLEOTIDE SEQUENCE [LARGE SCALE GENOMIC DNA]</scope>
    <source>
        <strain evidence="8 9">cv. Zhongwan 6</strain>
    </source>
</reference>
<dbReference type="OrthoDB" id="10250354at2759"/>
<dbReference type="PANTHER" id="PTHR45188:SF2">
    <property type="entry name" value="DNAJ HOMOLOG SUBFAMILY C MEMBER 7"/>
    <property type="match status" value="1"/>
</dbReference>
<protein>
    <submittedName>
        <fullName evidence="8">DnaJ sub C member 3</fullName>
    </submittedName>
</protein>
<feature type="domain" description="J" evidence="7">
    <location>
        <begin position="369"/>
        <end position="435"/>
    </location>
</feature>
<keyword evidence="9" id="KW-1185">Reference proteome</keyword>
<dbReference type="PROSITE" id="PS00636">
    <property type="entry name" value="DNAJ_1"/>
    <property type="match status" value="1"/>
</dbReference>
<dbReference type="EMBL" id="JAMSHJ010000003">
    <property type="protein sequence ID" value="KAI5425925.1"/>
    <property type="molecule type" value="Genomic_DNA"/>
</dbReference>
<dbReference type="Gene3D" id="1.25.40.10">
    <property type="entry name" value="Tetratricopeptide repeat domain"/>
    <property type="match status" value="1"/>
</dbReference>
<dbReference type="SUPFAM" id="SSF48452">
    <property type="entry name" value="TPR-like"/>
    <property type="match status" value="1"/>
</dbReference>
<dbReference type="FunFam" id="1.25.40.10:FF:000258">
    <property type="entry name" value="DnaJ domain containing protein"/>
    <property type="match status" value="1"/>
</dbReference>
<evidence type="ECO:0000259" key="7">
    <source>
        <dbReference type="PROSITE" id="PS50076"/>
    </source>
</evidence>
<accession>A0A9D4XVX4</accession>
<dbReference type="InterPro" id="IPR011990">
    <property type="entry name" value="TPR-like_helical_dom_sf"/>
</dbReference>
<dbReference type="CDD" id="cd06257">
    <property type="entry name" value="DnaJ"/>
    <property type="match status" value="1"/>
</dbReference>
<dbReference type="PROSITE" id="PS50076">
    <property type="entry name" value="DNAJ_2"/>
    <property type="match status" value="1"/>
</dbReference>
<evidence type="ECO:0000256" key="2">
    <source>
        <dbReference type="ARBA" id="ARBA00022729"/>
    </source>
</evidence>
<dbReference type="SUPFAM" id="SSF46565">
    <property type="entry name" value="Chaperone J-domain"/>
    <property type="match status" value="1"/>
</dbReference>
<dbReference type="Gramene" id="PSAT_LOCUS13806_t1">
    <property type="protein sequence ID" value="CAL5194030.1"/>
    <property type="gene ID" value="PSAT_LOCUS13806"/>
</dbReference>
<dbReference type="PANTHER" id="PTHR45188">
    <property type="entry name" value="DNAJ PROTEIN P58IPK HOMOLOG"/>
    <property type="match status" value="1"/>
</dbReference>
<dbReference type="PRINTS" id="PR00625">
    <property type="entry name" value="JDOMAIN"/>
</dbReference>
<dbReference type="SMART" id="SM00271">
    <property type="entry name" value="DnaJ"/>
    <property type="match status" value="1"/>
</dbReference>